<organism evidence="1 2">
    <name type="scientific">Hominisplanchenecus murintestinalis</name>
    <dbReference type="NCBI Taxonomy" id="2941517"/>
    <lineage>
        <taxon>Bacteria</taxon>
        <taxon>Bacillati</taxon>
        <taxon>Bacillota</taxon>
        <taxon>Clostridia</taxon>
        <taxon>Lachnospirales</taxon>
        <taxon>Lachnospiraceae</taxon>
        <taxon>Hominisplanchenecus</taxon>
    </lineage>
</organism>
<sequence>MKQLLYEGRFLAEITANVVRQENLKIVHNRIDWERIYRLADYHRIAPVMYLGLLGNGEVLPDRWSQRFFLRYQEALQYGVKCEAEEQALLKLLSEKKAFCIVFSNSRVRSLYPLPEMAGKRPLGLLTDKSSYSMVKGFLIDLGYETANTFQGFGESMVKEQGIEVEIYHTLPFVVPAFQKEASWLMDTAEEEEGFPEGIPVLPLESDFLFRMARASYRYVTDSLKLWEMLDLMMFHRKIKDSLSLENIQAQMKDLGIEDLSWKLLELSYFWFGSKAELKKLEQKEDMTVFDMLENRILLMGQDSDNQEKNEQALQLAEQIQKAKAKAQKKEEKNILKEKRKESRAEFRKMLRWVFPDYHYMCTIYPKLERLPVLLPFFWCCRGLRILKRALKRQEK</sequence>
<dbReference type="Proteomes" id="UP000307720">
    <property type="component" value="Unassembled WGS sequence"/>
</dbReference>
<name>A0AC61R2S6_9FIRM</name>
<protein>
    <submittedName>
        <fullName evidence="1">Uncharacterized protein</fullName>
    </submittedName>
</protein>
<reference evidence="1" key="1">
    <citation type="submission" date="2019-04" db="EMBL/GenBank/DDBJ databases">
        <title>Microbes associate with the intestines of laboratory mice.</title>
        <authorList>
            <person name="Navarre W."/>
            <person name="Wong E."/>
            <person name="Huang K."/>
            <person name="Tropini C."/>
            <person name="Ng K."/>
            <person name="Yu B."/>
        </authorList>
    </citation>
    <scope>NUCLEOTIDE SEQUENCE</scope>
    <source>
        <strain evidence="1">NM72_1-8</strain>
    </source>
</reference>
<gene>
    <name evidence="1" type="ORF">E5357_02640</name>
</gene>
<evidence type="ECO:0000313" key="1">
    <source>
        <dbReference type="EMBL" id="TGY00416.1"/>
    </source>
</evidence>
<comment type="caution">
    <text evidence="1">The sequence shown here is derived from an EMBL/GenBank/DDBJ whole genome shotgun (WGS) entry which is preliminary data.</text>
</comment>
<proteinExistence type="predicted"/>
<evidence type="ECO:0000313" key="2">
    <source>
        <dbReference type="Proteomes" id="UP000307720"/>
    </source>
</evidence>
<dbReference type="EMBL" id="SRZB01000002">
    <property type="protein sequence ID" value="TGY00416.1"/>
    <property type="molecule type" value="Genomic_DNA"/>
</dbReference>
<accession>A0AC61R2S6</accession>
<keyword evidence="2" id="KW-1185">Reference proteome</keyword>